<dbReference type="EMBL" id="CP119313">
    <property type="protein sequence ID" value="WEK21665.1"/>
    <property type="molecule type" value="Genomic_DNA"/>
</dbReference>
<keyword evidence="7" id="KW-0051">Antiviral defense</keyword>
<evidence type="ECO:0000256" key="11">
    <source>
        <dbReference type="ARBA" id="ARBA00093802"/>
    </source>
</evidence>
<evidence type="ECO:0000256" key="7">
    <source>
        <dbReference type="ARBA" id="ARBA00023118"/>
    </source>
</evidence>
<evidence type="ECO:0000256" key="4">
    <source>
        <dbReference type="ARBA" id="ARBA00022475"/>
    </source>
</evidence>
<evidence type="ECO:0000256" key="3">
    <source>
        <dbReference type="ARBA" id="ARBA00022452"/>
    </source>
</evidence>
<comment type="similarity">
    <text evidence="9">Belongs to the bacterial gasdermin family.</text>
</comment>
<keyword evidence="8" id="KW-0472">Membrane</keyword>
<evidence type="ECO:0000256" key="9">
    <source>
        <dbReference type="ARBA" id="ARBA00093769"/>
    </source>
</evidence>
<dbReference type="Pfam" id="PF26164">
    <property type="entry name" value="Bact_GSDM"/>
    <property type="match status" value="1"/>
</dbReference>
<accession>A0AAJ5WCB1</accession>
<dbReference type="Proteomes" id="UP001214530">
    <property type="component" value="Chromosome"/>
</dbReference>
<evidence type="ECO:0000256" key="10">
    <source>
        <dbReference type="ARBA" id="ARBA00093798"/>
    </source>
</evidence>
<evidence type="ECO:0000313" key="12">
    <source>
        <dbReference type="EMBL" id="WEK21665.1"/>
    </source>
</evidence>
<reference evidence="12" key="1">
    <citation type="submission" date="2023-03" db="EMBL/GenBank/DDBJ databases">
        <title>Andean soil-derived lignocellulolytic bacterial consortium as a source of novel taxa and putative plastic-active enzymes.</title>
        <authorList>
            <person name="Diaz-Garcia L."/>
            <person name="Chuvochina M."/>
            <person name="Feuerriegel G."/>
            <person name="Bunk B."/>
            <person name="Sproer C."/>
            <person name="Streit W.R."/>
            <person name="Rodriguez L.M."/>
            <person name="Overmann J."/>
            <person name="Jimenez D.J."/>
        </authorList>
    </citation>
    <scope>NUCLEOTIDE SEQUENCE</scope>
    <source>
        <strain evidence="12">MAG 3858</strain>
    </source>
</reference>
<keyword evidence="6" id="KW-0812">Transmembrane</keyword>
<dbReference type="AlphaFoldDB" id="A0AAJ5WCB1"/>
<keyword evidence="3" id="KW-1134">Transmembrane beta strand</keyword>
<name>A0AAJ5WCB1_9SPHI</name>
<evidence type="ECO:0000256" key="8">
    <source>
        <dbReference type="ARBA" id="ARBA00023136"/>
    </source>
</evidence>
<protein>
    <recommendedName>
        <fullName evidence="10">Gasdermin bGSDM</fullName>
    </recommendedName>
    <alternativeName>
        <fullName evidence="11">Bacterial gasdermin</fullName>
    </alternativeName>
</protein>
<evidence type="ECO:0000256" key="2">
    <source>
        <dbReference type="ARBA" id="ARBA00004651"/>
    </source>
</evidence>
<evidence type="ECO:0000256" key="6">
    <source>
        <dbReference type="ARBA" id="ARBA00022692"/>
    </source>
</evidence>
<gene>
    <name evidence="12" type="ORF">P0Y49_11015</name>
</gene>
<organism evidence="12 13">
    <name type="scientific">Candidatus Pedobacter colombiensis</name>
    <dbReference type="NCBI Taxonomy" id="3121371"/>
    <lineage>
        <taxon>Bacteria</taxon>
        <taxon>Pseudomonadati</taxon>
        <taxon>Bacteroidota</taxon>
        <taxon>Sphingobacteriia</taxon>
        <taxon>Sphingobacteriales</taxon>
        <taxon>Sphingobacteriaceae</taxon>
        <taxon>Pedobacter</taxon>
    </lineage>
</organism>
<evidence type="ECO:0000256" key="1">
    <source>
        <dbReference type="ARBA" id="ARBA00004496"/>
    </source>
</evidence>
<evidence type="ECO:0000256" key="5">
    <source>
        <dbReference type="ARBA" id="ARBA00022490"/>
    </source>
</evidence>
<sequence length="265" mass="28638">MKCNDQSLRYLKSFGYNVVRLPRADIRPLQILMKNGSSLEPLGDLSALLIAGTHKPLPAVSPNVKTASISGKRTSDLALDVGLDILGNIIGAMGGGSIGLKSQYSNARTIAFEFHDVLADSVQIVELDQFLTDSGTDPFSTHLKRLLESDKIYIITSTIKSKSLSVEASKKDKTSVDVNASAIKDILGPKIKVNVNTDRSSTMSFAGDEDLIFGFKAIKLVYEDGKYASFDTVNGGGVAMAVPDDAIPSKKEYKWLQTGEELIDF</sequence>
<dbReference type="InterPro" id="IPR058978">
    <property type="entry name" value="GSDM_bact-type"/>
</dbReference>
<comment type="subcellular location">
    <subcellularLocation>
        <location evidence="2">Cell membrane</location>
        <topology evidence="2">Multi-pass membrane protein</topology>
    </subcellularLocation>
    <subcellularLocation>
        <location evidence="1">Cytoplasm</location>
    </subcellularLocation>
</comment>
<keyword evidence="4" id="KW-1003">Cell membrane</keyword>
<evidence type="ECO:0000313" key="13">
    <source>
        <dbReference type="Proteomes" id="UP001214530"/>
    </source>
</evidence>
<proteinExistence type="inferred from homology"/>
<keyword evidence="5" id="KW-0963">Cytoplasm</keyword>